<evidence type="ECO:0000256" key="1">
    <source>
        <dbReference type="SAM" id="MobiDB-lite"/>
    </source>
</evidence>
<proteinExistence type="predicted"/>
<dbReference type="Proteomes" id="UP001642464">
    <property type="component" value="Unassembled WGS sequence"/>
</dbReference>
<evidence type="ECO:0000313" key="2">
    <source>
        <dbReference type="EMBL" id="CAK9020703.1"/>
    </source>
</evidence>
<organism evidence="2 3">
    <name type="scientific">Durusdinium trenchii</name>
    <dbReference type="NCBI Taxonomy" id="1381693"/>
    <lineage>
        <taxon>Eukaryota</taxon>
        <taxon>Sar</taxon>
        <taxon>Alveolata</taxon>
        <taxon>Dinophyceae</taxon>
        <taxon>Suessiales</taxon>
        <taxon>Symbiodiniaceae</taxon>
        <taxon>Durusdinium</taxon>
    </lineage>
</organism>
<sequence>MAKQLVVSSAHPKLRGSYVETGSCEGRPAFLRQGDDETWILFSARFGSSPGWYQLAHARQASYAPSCAPVMRPANLSGPPGREALRWRRPNPLQ</sequence>
<name>A0ABP0K356_9DINO</name>
<gene>
    <name evidence="2" type="ORF">SCF082_LOCUS15017</name>
</gene>
<accession>A0ABP0K356</accession>
<reference evidence="2 3" key="1">
    <citation type="submission" date="2024-02" db="EMBL/GenBank/DDBJ databases">
        <authorList>
            <person name="Chen Y."/>
            <person name="Shah S."/>
            <person name="Dougan E. K."/>
            <person name="Thang M."/>
            <person name="Chan C."/>
        </authorList>
    </citation>
    <scope>NUCLEOTIDE SEQUENCE [LARGE SCALE GENOMIC DNA]</scope>
</reference>
<protein>
    <submittedName>
        <fullName evidence="2">Uncharacterized protein</fullName>
    </submittedName>
</protein>
<comment type="caution">
    <text evidence="2">The sequence shown here is derived from an EMBL/GenBank/DDBJ whole genome shotgun (WGS) entry which is preliminary data.</text>
</comment>
<keyword evidence="3" id="KW-1185">Reference proteome</keyword>
<evidence type="ECO:0000313" key="3">
    <source>
        <dbReference type="Proteomes" id="UP001642464"/>
    </source>
</evidence>
<feature type="region of interest" description="Disordered" evidence="1">
    <location>
        <begin position="74"/>
        <end position="94"/>
    </location>
</feature>
<dbReference type="EMBL" id="CAXAMM010009557">
    <property type="protein sequence ID" value="CAK9020703.1"/>
    <property type="molecule type" value="Genomic_DNA"/>
</dbReference>